<reference evidence="2" key="1">
    <citation type="submission" date="2012-04" db="EMBL/GenBank/DDBJ databases">
        <title>The Genome Sequence of Loa loa.</title>
        <authorList>
            <consortium name="The Broad Institute Genome Sequencing Platform"/>
            <consortium name="Broad Institute Genome Sequencing Center for Infectious Disease"/>
            <person name="Nutman T.B."/>
            <person name="Fink D.L."/>
            <person name="Russ C."/>
            <person name="Young S."/>
            <person name="Zeng Q."/>
            <person name="Gargeya S."/>
            <person name="Alvarado L."/>
            <person name="Berlin A."/>
            <person name="Chapman S.B."/>
            <person name="Chen Z."/>
            <person name="Freedman E."/>
            <person name="Gellesch M."/>
            <person name="Goldberg J."/>
            <person name="Griggs A."/>
            <person name="Gujja S."/>
            <person name="Heilman E.R."/>
            <person name="Heiman D."/>
            <person name="Howarth C."/>
            <person name="Mehta T."/>
            <person name="Neiman D."/>
            <person name="Pearson M."/>
            <person name="Roberts A."/>
            <person name="Saif S."/>
            <person name="Shea T."/>
            <person name="Shenoy N."/>
            <person name="Sisk P."/>
            <person name="Stolte C."/>
            <person name="Sykes S."/>
            <person name="White J."/>
            <person name="Yandava C."/>
            <person name="Haas B."/>
            <person name="Henn M.R."/>
            <person name="Nusbaum C."/>
            <person name="Birren B."/>
        </authorList>
    </citation>
    <scope>NUCLEOTIDE SEQUENCE [LARGE SCALE GENOMIC DNA]</scope>
</reference>
<proteinExistence type="predicted"/>
<dbReference type="OrthoDB" id="5860509at2759"/>
<protein>
    <submittedName>
        <fullName evidence="3">Uncharacterized protein</fullName>
    </submittedName>
</protein>
<dbReference type="Proteomes" id="UP000095285">
    <property type="component" value="Unassembled WGS sequence"/>
</dbReference>
<accession>A0A1I7VQY0</accession>
<feature type="region of interest" description="Disordered" evidence="1">
    <location>
        <begin position="68"/>
        <end position="87"/>
    </location>
</feature>
<dbReference type="AlphaFoldDB" id="A0A1I7VQY0"/>
<gene>
    <name evidence="3" type="primary">LOAG_03659</name>
</gene>
<dbReference type="WBParaSite" id="EN70_53">
    <property type="protein sequence ID" value="EN70_53"/>
    <property type="gene ID" value="EN70_53"/>
</dbReference>
<sequence length="650" mass="72122">MGEDGKNISDDMSSLLHAAEEWANERLISTNSSVDLDSSISYPVYVPVEEVAREVVLELCKTYNWNPETGADNRLPKRNAGDATKPEVPISRNISQDIIVSGSPFSSGSNSITTSKVLPSTKHVKYHQLEILPDTIQQLATTTHEDIVNETFTVTRNTSLDKSKQSVAPNQRIYDNGIINKTITVRTNTSHITPAQLDTPDQVIHDNNTINKTYVVRKNISRNMPAQLDAPDQVIHGNSMQKFTAPERVTIFPVIDIISSLDEGTSCAAQNAGKNTCISSNGNYPDILHKDRVLNSEEHPENVEQKLHSSTPAKLTVNPALDTVLSSRTINNRQIPENNLGSNIPHMKSPKEKQISETLAIANSGPDSISSRNNVIITHRSGNIVNSCCAADNGSTTVSLPNETIVKTNIPKTNEIIRSSFPEASVKDRNMRGNMTTNLPQNMSTPNTVINNTTAQHFSYPDKKEENSLFFNTMLVNASRSDTPYRTLSEENRALIIELNEKLSRLQITSSPSQSIIRKSGNHHLISSMRTKHPEKYPLSVTGNPNPTIEDTMVILPKINNNAQTESNTHQTGSKNYANLGNNIDVIINSENMDQAINMIDGHFIANNQTQIIPNHVEDRCNKEFQMYVPYFSVCLFYVKTRLCLRVKAT</sequence>
<organism evidence="2 3">
    <name type="scientific">Loa loa</name>
    <name type="common">Eye worm</name>
    <name type="synonym">Filaria loa</name>
    <dbReference type="NCBI Taxonomy" id="7209"/>
    <lineage>
        <taxon>Eukaryota</taxon>
        <taxon>Metazoa</taxon>
        <taxon>Ecdysozoa</taxon>
        <taxon>Nematoda</taxon>
        <taxon>Chromadorea</taxon>
        <taxon>Rhabditida</taxon>
        <taxon>Spirurina</taxon>
        <taxon>Spiruromorpha</taxon>
        <taxon>Filarioidea</taxon>
        <taxon>Onchocercidae</taxon>
        <taxon>Loa</taxon>
    </lineage>
</organism>
<name>A0A1I7VQY0_LOALO</name>
<evidence type="ECO:0000313" key="3">
    <source>
        <dbReference type="WBParaSite" id="EN70_53"/>
    </source>
</evidence>
<evidence type="ECO:0000256" key="1">
    <source>
        <dbReference type="SAM" id="MobiDB-lite"/>
    </source>
</evidence>
<evidence type="ECO:0000313" key="2">
    <source>
        <dbReference type="Proteomes" id="UP000095285"/>
    </source>
</evidence>
<reference evidence="3" key="2">
    <citation type="submission" date="2016-11" db="UniProtKB">
        <authorList>
            <consortium name="WormBaseParasite"/>
        </authorList>
    </citation>
    <scope>IDENTIFICATION</scope>
</reference>
<keyword evidence="2" id="KW-1185">Reference proteome</keyword>